<gene>
    <name evidence="1" type="ORF">CCY01nite_41590</name>
</gene>
<proteinExistence type="predicted"/>
<dbReference type="OrthoDB" id="956134at2"/>
<sequence>MIEETDIRVGNLVWYYDYNMIETVFRVEGVLDGHVYNSGLPRSKLPLDKVHPLPLEAHHLEKFGFLPGEKAYGEDEHVYAYKYNHKDSVYLRRVSGAFQPLACADGKNTAYGRPLVHLHQLQNLFYDLTREDVFMD</sequence>
<name>A0A512RQC9_9BACT</name>
<dbReference type="EMBL" id="BKAU01000005">
    <property type="protein sequence ID" value="GEP97899.1"/>
    <property type="molecule type" value="Genomic_DNA"/>
</dbReference>
<evidence type="ECO:0000313" key="1">
    <source>
        <dbReference type="EMBL" id="GEP97899.1"/>
    </source>
</evidence>
<accession>A0A512RQC9</accession>
<comment type="caution">
    <text evidence="1">The sequence shown here is derived from an EMBL/GenBank/DDBJ whole genome shotgun (WGS) entry which is preliminary data.</text>
</comment>
<keyword evidence="2" id="KW-1185">Reference proteome</keyword>
<dbReference type="Proteomes" id="UP000321436">
    <property type="component" value="Unassembled WGS sequence"/>
</dbReference>
<evidence type="ECO:0000313" key="2">
    <source>
        <dbReference type="Proteomes" id="UP000321436"/>
    </source>
</evidence>
<dbReference type="AlphaFoldDB" id="A0A512RQC9"/>
<protein>
    <submittedName>
        <fullName evidence="1">Uncharacterized protein</fullName>
    </submittedName>
</protein>
<organism evidence="1 2">
    <name type="scientific">Chitinophaga cymbidii</name>
    <dbReference type="NCBI Taxonomy" id="1096750"/>
    <lineage>
        <taxon>Bacteria</taxon>
        <taxon>Pseudomonadati</taxon>
        <taxon>Bacteroidota</taxon>
        <taxon>Chitinophagia</taxon>
        <taxon>Chitinophagales</taxon>
        <taxon>Chitinophagaceae</taxon>
        <taxon>Chitinophaga</taxon>
    </lineage>
</organism>
<dbReference type="RefSeq" id="WP_146865926.1">
    <property type="nucleotide sequence ID" value="NZ_BKAU01000005.1"/>
</dbReference>
<reference evidence="1 2" key="1">
    <citation type="submission" date="2019-07" db="EMBL/GenBank/DDBJ databases">
        <title>Whole genome shotgun sequence of Chitinophaga cymbidii NBRC 109752.</title>
        <authorList>
            <person name="Hosoyama A."/>
            <person name="Uohara A."/>
            <person name="Ohji S."/>
            <person name="Ichikawa N."/>
        </authorList>
    </citation>
    <scope>NUCLEOTIDE SEQUENCE [LARGE SCALE GENOMIC DNA]</scope>
    <source>
        <strain evidence="1 2">NBRC 109752</strain>
    </source>
</reference>